<comment type="caution">
    <text evidence="6">The sequence shown here is derived from an EMBL/GenBank/DDBJ whole genome shotgun (WGS) entry which is preliminary data.</text>
</comment>
<dbReference type="PANTHER" id="PTHR13355">
    <property type="entry name" value="GLUCOSAMINE 6-PHOSPHATE N-ACETYLTRANSFERASE"/>
    <property type="match status" value="1"/>
</dbReference>
<feature type="domain" description="N-acetyltransferase" evidence="5">
    <location>
        <begin position="52"/>
        <end position="198"/>
    </location>
</feature>
<keyword evidence="4" id="KW-0808">Transferase</keyword>
<dbReference type="AlphaFoldDB" id="A0A6V7Y9M5"/>
<accession>A0A6V7Y9M5</accession>
<dbReference type="PANTHER" id="PTHR13355:SF11">
    <property type="entry name" value="GLUCOSAMINE 6-PHOSPHATE N-ACETYLTRANSFERASE"/>
    <property type="match status" value="1"/>
</dbReference>
<evidence type="ECO:0000256" key="4">
    <source>
        <dbReference type="RuleBase" id="RU365086"/>
    </source>
</evidence>
<dbReference type="PROSITE" id="PS51186">
    <property type="entry name" value="GNAT"/>
    <property type="match status" value="1"/>
</dbReference>
<dbReference type="OrthoDB" id="10039976at2759"/>
<dbReference type="GO" id="GO:0006048">
    <property type="term" value="P:UDP-N-acetylglucosamine biosynthetic process"/>
    <property type="evidence" value="ECO:0007669"/>
    <property type="project" value="UniProtKB-UniRule"/>
</dbReference>
<dbReference type="EMBL" id="CAJEWN010003655">
    <property type="protein sequence ID" value="CAD2208278.1"/>
    <property type="molecule type" value="Genomic_DNA"/>
</dbReference>
<comment type="catalytic activity">
    <reaction evidence="3 4">
        <text>D-glucosamine 6-phosphate + acetyl-CoA = N-acetyl-D-glucosamine 6-phosphate + CoA + H(+)</text>
        <dbReference type="Rhea" id="RHEA:10292"/>
        <dbReference type="ChEBI" id="CHEBI:15378"/>
        <dbReference type="ChEBI" id="CHEBI:57287"/>
        <dbReference type="ChEBI" id="CHEBI:57288"/>
        <dbReference type="ChEBI" id="CHEBI:57513"/>
        <dbReference type="ChEBI" id="CHEBI:58725"/>
        <dbReference type="EC" id="2.3.1.4"/>
    </reaction>
</comment>
<dbReference type="Proteomes" id="UP000580250">
    <property type="component" value="Unassembled WGS sequence"/>
</dbReference>
<comment type="similarity">
    <text evidence="2 4">Belongs to the acetyltransferase family. GNA1 subfamily.</text>
</comment>
<name>A0A6V7Y9M5_MELEN</name>
<dbReference type="EC" id="2.3.1.4" evidence="4"/>
<evidence type="ECO:0000313" key="6">
    <source>
        <dbReference type="EMBL" id="CAD2208278.1"/>
    </source>
</evidence>
<sequence>MEAATLEIECRFLGDQKLPIDNKIVVKNNNSKLFNGKIHSQIPKFPILPNDYEIRELSEEDFDQGFLELLEQLTSTLPITRQQFIERLHQMRSQQPRCYHIFIIRKISTCRIVATAALVCELKFVHNCGMRGRVEDVVVDSSERGKRFGQILNEYIVQLAHHMGVYKLSLECKDHLIPFYQKFGYRHDGNNFLVQRFI</sequence>
<dbReference type="InterPro" id="IPR016181">
    <property type="entry name" value="Acyl_CoA_acyltransferase"/>
</dbReference>
<protein>
    <recommendedName>
        <fullName evidence="4">Glucosamine 6-phosphate N-acetyltransferase</fullName>
        <ecNumber evidence="4">2.3.1.4</ecNumber>
    </recommendedName>
</protein>
<reference evidence="6 7" key="1">
    <citation type="submission" date="2020-08" db="EMBL/GenBank/DDBJ databases">
        <authorList>
            <person name="Koutsovoulos G."/>
            <person name="Danchin GJ E."/>
        </authorList>
    </citation>
    <scope>NUCLEOTIDE SEQUENCE [LARGE SCALE GENOMIC DNA]</scope>
</reference>
<keyword evidence="4" id="KW-0012">Acyltransferase</keyword>
<evidence type="ECO:0000256" key="3">
    <source>
        <dbReference type="ARBA" id="ARBA00048964"/>
    </source>
</evidence>
<evidence type="ECO:0000313" key="7">
    <source>
        <dbReference type="Proteomes" id="UP000580250"/>
    </source>
</evidence>
<gene>
    <name evidence="6" type="ORF">MENT_LOCUS62296</name>
</gene>
<dbReference type="UniPathway" id="UPA00113">
    <property type="reaction ID" value="UER00529"/>
</dbReference>
<proteinExistence type="inferred from homology"/>
<dbReference type="SUPFAM" id="SSF55729">
    <property type="entry name" value="Acyl-CoA N-acyltransferases (Nat)"/>
    <property type="match status" value="1"/>
</dbReference>
<evidence type="ECO:0000256" key="2">
    <source>
        <dbReference type="ARBA" id="ARBA00006048"/>
    </source>
</evidence>
<organism evidence="6 7">
    <name type="scientific">Meloidogyne enterolobii</name>
    <name type="common">Root-knot nematode worm</name>
    <name type="synonym">Meloidogyne mayaguensis</name>
    <dbReference type="NCBI Taxonomy" id="390850"/>
    <lineage>
        <taxon>Eukaryota</taxon>
        <taxon>Metazoa</taxon>
        <taxon>Ecdysozoa</taxon>
        <taxon>Nematoda</taxon>
        <taxon>Chromadorea</taxon>
        <taxon>Rhabditida</taxon>
        <taxon>Tylenchina</taxon>
        <taxon>Tylenchomorpha</taxon>
        <taxon>Tylenchoidea</taxon>
        <taxon>Meloidogynidae</taxon>
        <taxon>Meloidogyninae</taxon>
        <taxon>Meloidogyne</taxon>
    </lineage>
</organism>
<evidence type="ECO:0000259" key="5">
    <source>
        <dbReference type="PROSITE" id="PS51186"/>
    </source>
</evidence>
<dbReference type="Gene3D" id="3.40.630.30">
    <property type="match status" value="1"/>
</dbReference>
<dbReference type="GO" id="GO:0004343">
    <property type="term" value="F:glucosamine 6-phosphate N-acetyltransferase activity"/>
    <property type="evidence" value="ECO:0007669"/>
    <property type="project" value="UniProtKB-UniRule"/>
</dbReference>
<comment type="pathway">
    <text evidence="1 4">Nucleotide-sugar biosynthesis; UDP-N-acetyl-alpha-D-glucosamine biosynthesis; N-acetyl-alpha-D-glucosamine 1-phosphate from alpha-D-glucosamine 6-phosphate (route I): step 1/2.</text>
</comment>
<dbReference type="InterPro" id="IPR000182">
    <property type="entry name" value="GNAT_dom"/>
</dbReference>
<dbReference type="Pfam" id="PF00583">
    <property type="entry name" value="Acetyltransf_1"/>
    <property type="match status" value="1"/>
</dbReference>
<evidence type="ECO:0000256" key="1">
    <source>
        <dbReference type="ARBA" id="ARBA00004832"/>
    </source>
</evidence>
<dbReference type="InterPro" id="IPR039143">
    <property type="entry name" value="GNPNAT1-like"/>
</dbReference>